<evidence type="ECO:0000313" key="2">
    <source>
        <dbReference type="EMBL" id="CAI8044939.1"/>
    </source>
</evidence>
<keyword evidence="1" id="KW-0732">Signal</keyword>
<dbReference type="PROSITE" id="PS00338">
    <property type="entry name" value="SOMATOTROPIN_2"/>
    <property type="match status" value="1"/>
</dbReference>
<gene>
    <name evidence="2" type="ORF">GBAR_LOCUS24880</name>
</gene>
<dbReference type="InterPro" id="IPR036116">
    <property type="entry name" value="FN3_sf"/>
</dbReference>
<dbReference type="SUPFAM" id="SSF49265">
    <property type="entry name" value="Fibronectin type III"/>
    <property type="match status" value="1"/>
</dbReference>
<sequence>MKPFFIAHFLLTLSSPVKEVFLIAAACLISAAQEISLERTKPDPQQLPCPQQMIEFQCEILVPTTTLIWGLHTGQMLEFGVLRSVGDVRSSSDNVYSATLTGKREDNDPDTERFFFASTLLIREPVNQTTLTCTGGGGADPVDKSTTIKQSGIPDPPNDLGYNDGVVIERSVDLQWTRPSYTGGVAVVNYRVSTSGGTVTVEDTSEDVKYSPGLVYGEVQVLAINTCGLESQQAAINIPAAGDCIAMDLWVYIVLLKFLPCNFQRPKVTYSSFCCQYSLSLG</sequence>
<dbReference type="InterPro" id="IPR018116">
    <property type="entry name" value="Somatotropin_CS"/>
</dbReference>
<comment type="caution">
    <text evidence="2">The sequence shown here is derived from an EMBL/GenBank/DDBJ whole genome shotgun (WGS) entry which is preliminary data.</text>
</comment>
<evidence type="ECO:0000313" key="3">
    <source>
        <dbReference type="Proteomes" id="UP001174909"/>
    </source>
</evidence>
<dbReference type="AlphaFoldDB" id="A0AA35TBJ3"/>
<feature type="signal peptide" evidence="1">
    <location>
        <begin position="1"/>
        <end position="19"/>
    </location>
</feature>
<feature type="chain" id="PRO_5041439296" description="Fibronectin type-III domain-containing protein" evidence="1">
    <location>
        <begin position="20"/>
        <end position="282"/>
    </location>
</feature>
<proteinExistence type="predicted"/>
<protein>
    <recommendedName>
        <fullName evidence="4">Fibronectin type-III domain-containing protein</fullName>
    </recommendedName>
</protein>
<organism evidence="2 3">
    <name type="scientific">Geodia barretti</name>
    <name type="common">Barrett's horny sponge</name>
    <dbReference type="NCBI Taxonomy" id="519541"/>
    <lineage>
        <taxon>Eukaryota</taxon>
        <taxon>Metazoa</taxon>
        <taxon>Porifera</taxon>
        <taxon>Demospongiae</taxon>
        <taxon>Heteroscleromorpha</taxon>
        <taxon>Tetractinellida</taxon>
        <taxon>Astrophorina</taxon>
        <taxon>Geodiidae</taxon>
        <taxon>Geodia</taxon>
    </lineage>
</organism>
<dbReference type="Gene3D" id="2.60.40.10">
    <property type="entry name" value="Immunoglobulins"/>
    <property type="match status" value="1"/>
</dbReference>
<reference evidence="2" key="1">
    <citation type="submission" date="2023-03" db="EMBL/GenBank/DDBJ databases">
        <authorList>
            <person name="Steffen K."/>
            <person name="Cardenas P."/>
        </authorList>
    </citation>
    <scope>NUCLEOTIDE SEQUENCE</scope>
</reference>
<keyword evidence="3" id="KW-1185">Reference proteome</keyword>
<dbReference type="GO" id="GO:0005179">
    <property type="term" value="F:hormone activity"/>
    <property type="evidence" value="ECO:0007669"/>
    <property type="project" value="InterPro"/>
</dbReference>
<evidence type="ECO:0000256" key="1">
    <source>
        <dbReference type="SAM" id="SignalP"/>
    </source>
</evidence>
<dbReference type="EMBL" id="CASHTH010003435">
    <property type="protein sequence ID" value="CAI8044939.1"/>
    <property type="molecule type" value="Genomic_DNA"/>
</dbReference>
<evidence type="ECO:0008006" key="4">
    <source>
        <dbReference type="Google" id="ProtNLM"/>
    </source>
</evidence>
<dbReference type="Proteomes" id="UP001174909">
    <property type="component" value="Unassembled WGS sequence"/>
</dbReference>
<accession>A0AA35TBJ3</accession>
<dbReference type="InterPro" id="IPR013783">
    <property type="entry name" value="Ig-like_fold"/>
</dbReference>
<dbReference type="GO" id="GO:0005576">
    <property type="term" value="C:extracellular region"/>
    <property type="evidence" value="ECO:0007669"/>
    <property type="project" value="InterPro"/>
</dbReference>
<name>A0AA35TBJ3_GEOBA</name>